<accession>A0A1H3Z3Z9</accession>
<dbReference type="EMBL" id="FNQY01000010">
    <property type="protein sequence ID" value="SEA18445.1"/>
    <property type="molecule type" value="Genomic_DNA"/>
</dbReference>
<evidence type="ECO:0000313" key="2">
    <source>
        <dbReference type="Proteomes" id="UP000199041"/>
    </source>
</evidence>
<dbReference type="AlphaFoldDB" id="A0A1H3Z3Z9"/>
<sequence length="106" mass="12542">MTTTHITRAQKKEIMQLMEGRSGELNGREYRFEDGVIYTHWIDNYKPATRYDLDSWDDMDDENTLDNLRWLDHEALLKALEAYHIEMDEDGLKEIEFLIASEATTI</sequence>
<proteinExistence type="predicted"/>
<dbReference type="RefSeq" id="WP_091397380.1">
    <property type="nucleotide sequence ID" value="NZ_FNQY01000010.1"/>
</dbReference>
<keyword evidence="2" id="KW-1185">Reference proteome</keyword>
<gene>
    <name evidence="1" type="ORF">SAMN05192529_1106</name>
</gene>
<name>A0A1H3Z3Z9_9BACT</name>
<organism evidence="1 2">
    <name type="scientific">Arachidicoccus rhizosphaerae</name>
    <dbReference type="NCBI Taxonomy" id="551991"/>
    <lineage>
        <taxon>Bacteria</taxon>
        <taxon>Pseudomonadati</taxon>
        <taxon>Bacteroidota</taxon>
        <taxon>Chitinophagia</taxon>
        <taxon>Chitinophagales</taxon>
        <taxon>Chitinophagaceae</taxon>
        <taxon>Arachidicoccus</taxon>
    </lineage>
</organism>
<dbReference type="STRING" id="551991.SAMN05192529_1106"/>
<dbReference type="Proteomes" id="UP000199041">
    <property type="component" value="Unassembled WGS sequence"/>
</dbReference>
<protein>
    <submittedName>
        <fullName evidence="1">Uncharacterized protein</fullName>
    </submittedName>
</protein>
<evidence type="ECO:0000313" key="1">
    <source>
        <dbReference type="EMBL" id="SEA18445.1"/>
    </source>
</evidence>
<reference evidence="1 2" key="1">
    <citation type="submission" date="2016-10" db="EMBL/GenBank/DDBJ databases">
        <authorList>
            <person name="de Groot N.N."/>
        </authorList>
    </citation>
    <scope>NUCLEOTIDE SEQUENCE [LARGE SCALE GENOMIC DNA]</scope>
    <source>
        <strain evidence="1 2">Vu-144</strain>
    </source>
</reference>